<keyword evidence="3 6" id="KW-0808">Transferase</keyword>
<keyword evidence="4" id="KW-0812">Transmembrane</keyword>
<dbReference type="OrthoDB" id="9806824at2"/>
<dbReference type="KEGG" id="atw:C0099_08190"/>
<keyword evidence="4" id="KW-1133">Transmembrane helix</keyword>
<evidence type="ECO:0000313" key="6">
    <source>
        <dbReference type="EMBL" id="AUN94913.1"/>
    </source>
</evidence>
<dbReference type="Pfam" id="PF13632">
    <property type="entry name" value="Glyco_trans_2_3"/>
    <property type="match status" value="1"/>
</dbReference>
<keyword evidence="4" id="KW-0472">Membrane</keyword>
<keyword evidence="7" id="KW-1185">Reference proteome</keyword>
<dbReference type="PANTHER" id="PTHR43630:SF1">
    <property type="entry name" value="POLY-BETA-1,6-N-ACETYL-D-GLUCOSAMINE SYNTHASE"/>
    <property type="match status" value="1"/>
</dbReference>
<evidence type="ECO:0000256" key="4">
    <source>
        <dbReference type="SAM" id="Phobius"/>
    </source>
</evidence>
<evidence type="ECO:0000313" key="7">
    <source>
        <dbReference type="Proteomes" id="UP000242205"/>
    </source>
</evidence>
<feature type="domain" description="Glycosyltransferase 2-like" evidence="5">
    <location>
        <begin position="140"/>
        <end position="347"/>
    </location>
</feature>
<evidence type="ECO:0000256" key="2">
    <source>
        <dbReference type="ARBA" id="ARBA00022676"/>
    </source>
</evidence>
<feature type="transmembrane region" description="Helical" evidence="4">
    <location>
        <begin position="20"/>
        <end position="45"/>
    </location>
</feature>
<accession>A0A2I6S6M8</accession>
<comment type="similarity">
    <text evidence="1">Belongs to the glycosyltransferase 2 family.</text>
</comment>
<sequence>MLDVLEAYWRQLTPANVFVIYWFYFLFEFPRFVLSSFAVAINALFHRPRLAPPELRVSVLLVGMNDVAGLRNTLGSLLEQTHRRLEIVVVQDGAGREMYAYGKAAERRGEIARYLGTDVRSGKAAALNLGLRYCSSEYLVVADIDTSFDRDAVQVIVGELLRAPAIGAVSGELGVRNDHHGIWPALQSIEYLSNITIGRQFQSMMGILVIVSGAFGAFRRSAIEAVGGWDVGPGDDSNLTTKLRLAGWRIRFTPHARALTDVPETMGALWRQRLRWNRSLIRNRWRKFRQVFNPFQRRFSLLEMLAALNQIWFNLVQTFAYVAYVIYAVLTFGWWAIVVLATLHLMMFVFEALNLLQGVLLHPRPGRWGLFAYLPAANVYDALFMRANRLHAYLSELLFRASYRDSFYPGKVHRAQEQF</sequence>
<dbReference type="EMBL" id="CP025682">
    <property type="protein sequence ID" value="AUN94913.1"/>
    <property type="molecule type" value="Genomic_DNA"/>
</dbReference>
<dbReference type="Proteomes" id="UP000242205">
    <property type="component" value="Chromosome"/>
</dbReference>
<dbReference type="PANTHER" id="PTHR43630">
    <property type="entry name" value="POLY-BETA-1,6-N-ACETYL-D-GLUCOSAMINE SYNTHASE"/>
    <property type="match status" value="1"/>
</dbReference>
<dbReference type="AlphaFoldDB" id="A0A2I6S6M8"/>
<name>A0A2I6S6M8_9RHOO</name>
<dbReference type="InterPro" id="IPR001173">
    <property type="entry name" value="Glyco_trans_2-like"/>
</dbReference>
<evidence type="ECO:0000256" key="1">
    <source>
        <dbReference type="ARBA" id="ARBA00006739"/>
    </source>
</evidence>
<dbReference type="GO" id="GO:0016757">
    <property type="term" value="F:glycosyltransferase activity"/>
    <property type="evidence" value="ECO:0007669"/>
    <property type="project" value="UniProtKB-KW"/>
</dbReference>
<dbReference type="CDD" id="cd06423">
    <property type="entry name" value="CESA_like"/>
    <property type="match status" value="1"/>
</dbReference>
<gene>
    <name evidence="6" type="ORF">C0099_08190</name>
</gene>
<protein>
    <submittedName>
        <fullName evidence="6">Glycosyltransferase family 2 protein</fullName>
    </submittedName>
</protein>
<dbReference type="SUPFAM" id="SSF53448">
    <property type="entry name" value="Nucleotide-diphospho-sugar transferases"/>
    <property type="match status" value="1"/>
</dbReference>
<organism evidence="6 7">
    <name type="scientific">Pseudazoarcus pumilus</name>
    <dbReference type="NCBI Taxonomy" id="2067960"/>
    <lineage>
        <taxon>Bacteria</taxon>
        <taxon>Pseudomonadati</taxon>
        <taxon>Pseudomonadota</taxon>
        <taxon>Betaproteobacteria</taxon>
        <taxon>Rhodocyclales</taxon>
        <taxon>Zoogloeaceae</taxon>
        <taxon>Pseudazoarcus</taxon>
    </lineage>
</organism>
<keyword evidence="2" id="KW-0328">Glycosyltransferase</keyword>
<evidence type="ECO:0000259" key="5">
    <source>
        <dbReference type="Pfam" id="PF13632"/>
    </source>
</evidence>
<proteinExistence type="inferred from homology"/>
<dbReference type="InterPro" id="IPR029044">
    <property type="entry name" value="Nucleotide-diphossugar_trans"/>
</dbReference>
<dbReference type="RefSeq" id="WP_102246979.1">
    <property type="nucleotide sequence ID" value="NZ_CP025682.1"/>
</dbReference>
<reference evidence="6 7" key="1">
    <citation type="submission" date="2018-01" db="EMBL/GenBank/DDBJ databases">
        <authorList>
            <person name="Fu G.-Y."/>
        </authorList>
    </citation>
    <scope>NUCLEOTIDE SEQUENCE [LARGE SCALE GENOMIC DNA]</scope>
    <source>
        <strain evidence="6 7">SY39</strain>
    </source>
</reference>
<evidence type="ECO:0000256" key="3">
    <source>
        <dbReference type="ARBA" id="ARBA00022679"/>
    </source>
</evidence>
<dbReference type="Gene3D" id="3.90.550.10">
    <property type="entry name" value="Spore Coat Polysaccharide Biosynthesis Protein SpsA, Chain A"/>
    <property type="match status" value="1"/>
</dbReference>